<dbReference type="EMBL" id="JAKMXF010000110">
    <property type="protein sequence ID" value="KAI6658109.1"/>
    <property type="molecule type" value="Genomic_DNA"/>
</dbReference>
<evidence type="ECO:0000313" key="1">
    <source>
        <dbReference type="EMBL" id="KAI6658109.1"/>
    </source>
</evidence>
<comment type="caution">
    <text evidence="1">The sequence shown here is derived from an EMBL/GenBank/DDBJ whole genome shotgun (WGS) entry which is preliminary data.</text>
</comment>
<dbReference type="Proteomes" id="UP001165289">
    <property type="component" value="Unassembled WGS sequence"/>
</dbReference>
<sequence>MSLEHLRGLVEKITFHREQLETTDTLYSPPAIMFTKPITRTMDKIVPDQDKEFPGFPSPSLELTDLTEIHTSENLKIEQRRNDVKNSKQITAGYMKPTFAYIMHSKHSKSDYIATIKL</sequence>
<dbReference type="AlphaFoldDB" id="A0AAV7KAE4"/>
<gene>
    <name evidence="1" type="ORF">LOD99_15822</name>
</gene>
<organism evidence="1 2">
    <name type="scientific">Oopsacas minuta</name>
    <dbReference type="NCBI Taxonomy" id="111878"/>
    <lineage>
        <taxon>Eukaryota</taxon>
        <taxon>Metazoa</taxon>
        <taxon>Porifera</taxon>
        <taxon>Hexactinellida</taxon>
        <taxon>Hexasterophora</taxon>
        <taxon>Lyssacinosida</taxon>
        <taxon>Leucopsacidae</taxon>
        <taxon>Oopsacas</taxon>
    </lineage>
</organism>
<reference evidence="1 2" key="1">
    <citation type="journal article" date="2023" name="BMC Biol.">
        <title>The compact genome of the sponge Oopsacas minuta (Hexactinellida) is lacking key metazoan core genes.</title>
        <authorList>
            <person name="Santini S."/>
            <person name="Schenkelaars Q."/>
            <person name="Jourda C."/>
            <person name="Duchesne M."/>
            <person name="Belahbib H."/>
            <person name="Rocher C."/>
            <person name="Selva M."/>
            <person name="Riesgo A."/>
            <person name="Vervoort M."/>
            <person name="Leys S.P."/>
            <person name="Kodjabachian L."/>
            <person name="Le Bivic A."/>
            <person name="Borchiellini C."/>
            <person name="Claverie J.M."/>
            <person name="Renard E."/>
        </authorList>
    </citation>
    <scope>NUCLEOTIDE SEQUENCE [LARGE SCALE GENOMIC DNA]</scope>
    <source>
        <strain evidence="1">SPO-2</strain>
    </source>
</reference>
<evidence type="ECO:0000313" key="2">
    <source>
        <dbReference type="Proteomes" id="UP001165289"/>
    </source>
</evidence>
<accession>A0AAV7KAE4</accession>
<protein>
    <submittedName>
        <fullName evidence="1">Uncharacterized protein</fullName>
    </submittedName>
</protein>
<keyword evidence="2" id="KW-1185">Reference proteome</keyword>
<proteinExistence type="predicted"/>
<name>A0AAV7KAE4_9METZ</name>